<dbReference type="AlphaFoldDB" id="A0A9K3NFZ0"/>
<accession>A0A9K3NFZ0</accession>
<dbReference type="Proteomes" id="UP000215914">
    <property type="component" value="Unassembled WGS sequence"/>
</dbReference>
<gene>
    <name evidence="2" type="ORF">HanXRQr2_Chr07g0292231</name>
</gene>
<evidence type="ECO:0000313" key="2">
    <source>
        <dbReference type="EMBL" id="KAF5798380.1"/>
    </source>
</evidence>
<reference evidence="2" key="2">
    <citation type="submission" date="2020-06" db="EMBL/GenBank/DDBJ databases">
        <title>Helianthus annuus Genome sequencing and assembly Release 2.</title>
        <authorList>
            <person name="Gouzy J."/>
            <person name="Langlade N."/>
            <person name="Munos S."/>
        </authorList>
    </citation>
    <scope>NUCLEOTIDE SEQUENCE</scope>
    <source>
        <tissue evidence="2">Leaves</tissue>
    </source>
</reference>
<protein>
    <submittedName>
        <fullName evidence="2">Uncharacterized protein</fullName>
    </submittedName>
</protein>
<dbReference type="EMBL" id="MNCJ02000322">
    <property type="protein sequence ID" value="KAF5798380.1"/>
    <property type="molecule type" value="Genomic_DNA"/>
</dbReference>
<comment type="caution">
    <text evidence="2">The sequence shown here is derived from an EMBL/GenBank/DDBJ whole genome shotgun (WGS) entry which is preliminary data.</text>
</comment>
<sequence>MDRGSWLVGLGSQSGRLGEFANTTGPLPIVSDDIVSSEREVHTSDYSSTDDDDFQPFALPDGIDEHTNDSLPFALPEGAYEPIDGDPAEYLPLVVIPAPIPLASYPAHELLPDAEADSDIDLYEDEPFEDEVPDAAPLPAGGLLMIADAPAGDSPVHSPVPDSFESVASAPSHEVSIQHFDHDSDPDQASSAAPIPSLVFEHDDIEDSDPVFPPGFDPDRDIEYIPMDHHMEDPVDPVDPIDPFDPEFDFDMAFDDPEPAVAPEQAAAFDPVHEHDLVHADVPIEPVLADPPVGDLPVDDVPLLAADHAVDPFVDPPLIADVPVDHHVDHVDPVIAPFDPVPIEPGHALFAEHMDPPDEEAQHGWIPADEDVPPLPPHHTEAHHTDFSFQIPPFVPPAGPGEGSSAHPFGHIPMPMPFMPQMTPVPSSVHVAPFDPTSMPLLWSSSSPMPPTDPYHPFHMGHTIEDVLMSFVHHHDSHTQRLQELERAQLSFGPYFGQTSSSFQPFRSLPPDFAARLTTMEQQIASVIRTQQAMEEDWLHLRRLLYAHFPPPPPPSA</sequence>
<reference evidence="2" key="1">
    <citation type="journal article" date="2017" name="Nature">
        <title>The sunflower genome provides insights into oil metabolism, flowering and Asterid evolution.</title>
        <authorList>
            <person name="Badouin H."/>
            <person name="Gouzy J."/>
            <person name="Grassa C.J."/>
            <person name="Murat F."/>
            <person name="Staton S.E."/>
            <person name="Cottret L."/>
            <person name="Lelandais-Briere C."/>
            <person name="Owens G.L."/>
            <person name="Carrere S."/>
            <person name="Mayjonade B."/>
            <person name="Legrand L."/>
            <person name="Gill N."/>
            <person name="Kane N.C."/>
            <person name="Bowers J.E."/>
            <person name="Hubner S."/>
            <person name="Bellec A."/>
            <person name="Berard A."/>
            <person name="Berges H."/>
            <person name="Blanchet N."/>
            <person name="Boniface M.C."/>
            <person name="Brunel D."/>
            <person name="Catrice O."/>
            <person name="Chaidir N."/>
            <person name="Claudel C."/>
            <person name="Donnadieu C."/>
            <person name="Faraut T."/>
            <person name="Fievet G."/>
            <person name="Helmstetter N."/>
            <person name="King M."/>
            <person name="Knapp S.J."/>
            <person name="Lai Z."/>
            <person name="Le Paslier M.C."/>
            <person name="Lippi Y."/>
            <person name="Lorenzon L."/>
            <person name="Mandel J.R."/>
            <person name="Marage G."/>
            <person name="Marchand G."/>
            <person name="Marquand E."/>
            <person name="Bret-Mestries E."/>
            <person name="Morien E."/>
            <person name="Nambeesan S."/>
            <person name="Nguyen T."/>
            <person name="Pegot-Espagnet P."/>
            <person name="Pouilly N."/>
            <person name="Raftis F."/>
            <person name="Sallet E."/>
            <person name="Schiex T."/>
            <person name="Thomas J."/>
            <person name="Vandecasteele C."/>
            <person name="Vares D."/>
            <person name="Vear F."/>
            <person name="Vautrin S."/>
            <person name="Crespi M."/>
            <person name="Mangin B."/>
            <person name="Burke J.M."/>
            <person name="Salse J."/>
            <person name="Munos S."/>
            <person name="Vincourt P."/>
            <person name="Rieseberg L.H."/>
            <person name="Langlade N.B."/>
        </authorList>
    </citation>
    <scope>NUCLEOTIDE SEQUENCE</scope>
    <source>
        <tissue evidence="2">Leaves</tissue>
    </source>
</reference>
<name>A0A9K3NFZ0_HELAN</name>
<dbReference type="Gramene" id="mRNA:HanXRQr2_Chr07g0292231">
    <property type="protein sequence ID" value="mRNA:HanXRQr2_Chr07g0292231"/>
    <property type="gene ID" value="HanXRQr2_Chr07g0292231"/>
</dbReference>
<evidence type="ECO:0000313" key="3">
    <source>
        <dbReference type="Proteomes" id="UP000215914"/>
    </source>
</evidence>
<feature type="region of interest" description="Disordered" evidence="1">
    <location>
        <begin position="31"/>
        <end position="79"/>
    </location>
</feature>
<keyword evidence="3" id="KW-1185">Reference proteome</keyword>
<organism evidence="2 3">
    <name type="scientific">Helianthus annuus</name>
    <name type="common">Common sunflower</name>
    <dbReference type="NCBI Taxonomy" id="4232"/>
    <lineage>
        <taxon>Eukaryota</taxon>
        <taxon>Viridiplantae</taxon>
        <taxon>Streptophyta</taxon>
        <taxon>Embryophyta</taxon>
        <taxon>Tracheophyta</taxon>
        <taxon>Spermatophyta</taxon>
        <taxon>Magnoliopsida</taxon>
        <taxon>eudicotyledons</taxon>
        <taxon>Gunneridae</taxon>
        <taxon>Pentapetalae</taxon>
        <taxon>asterids</taxon>
        <taxon>campanulids</taxon>
        <taxon>Asterales</taxon>
        <taxon>Asteraceae</taxon>
        <taxon>Asteroideae</taxon>
        <taxon>Heliantheae alliance</taxon>
        <taxon>Heliantheae</taxon>
        <taxon>Helianthus</taxon>
    </lineage>
</organism>
<proteinExistence type="predicted"/>
<evidence type="ECO:0000256" key="1">
    <source>
        <dbReference type="SAM" id="MobiDB-lite"/>
    </source>
</evidence>